<dbReference type="RefSeq" id="WP_186742245.1">
    <property type="nucleotide sequence ID" value="NZ_CP060394.1"/>
</dbReference>
<evidence type="ECO:0000313" key="2">
    <source>
        <dbReference type="EMBL" id="QNI31531.1"/>
    </source>
</evidence>
<dbReference type="EMBL" id="CP060394">
    <property type="protein sequence ID" value="QNI31531.1"/>
    <property type="molecule type" value="Genomic_DNA"/>
</dbReference>
<dbReference type="Gene3D" id="3.40.50.880">
    <property type="match status" value="1"/>
</dbReference>
<dbReference type="GO" id="GO:0005829">
    <property type="term" value="C:cytosol"/>
    <property type="evidence" value="ECO:0007669"/>
    <property type="project" value="TreeGrafter"/>
</dbReference>
<gene>
    <name evidence="2" type="ORF">H7849_21030</name>
</gene>
<dbReference type="Pfam" id="PF07722">
    <property type="entry name" value="Peptidase_C26"/>
    <property type="match status" value="1"/>
</dbReference>
<dbReference type="PANTHER" id="PTHR43235">
    <property type="entry name" value="GLUTAMINE AMIDOTRANSFERASE PB2B2.05-RELATED"/>
    <property type="match status" value="1"/>
</dbReference>
<keyword evidence="2" id="KW-0378">Hydrolase</keyword>
<accession>A0A7G8BG61</accession>
<organism evidence="2 3">
    <name type="scientific">Alloacidobacterium dinghuense</name>
    <dbReference type="NCBI Taxonomy" id="2763107"/>
    <lineage>
        <taxon>Bacteria</taxon>
        <taxon>Pseudomonadati</taxon>
        <taxon>Acidobacteriota</taxon>
        <taxon>Terriglobia</taxon>
        <taxon>Terriglobales</taxon>
        <taxon>Acidobacteriaceae</taxon>
        <taxon>Alloacidobacterium</taxon>
    </lineage>
</organism>
<dbReference type="GO" id="GO:0006598">
    <property type="term" value="P:polyamine catabolic process"/>
    <property type="evidence" value="ECO:0007669"/>
    <property type="project" value="TreeGrafter"/>
</dbReference>
<sequence>MNDLNPRIAIPEPTSAEPDYNQGSWPQYAHAVEACGAVAVPIPLAASPATVAKLVASCSGVLLPGSPADVNPQKYGQEPARECAPADSAREAVDELVLQDAFNLHKPLLGICYGTQSLNVWKGGTLAQHLTTSINHKAGRETIEAHPISIPGTAEHLKAFAPGITVNSSHHQAIKIPGDSLDVAATAPDGTIEAVEQRGEHFVLGVQWHPERTPSTPASQAIFQSFVDAARAWKPREIRESVAR</sequence>
<keyword evidence="3" id="KW-1185">Reference proteome</keyword>
<dbReference type="KEGG" id="adin:H7849_21030"/>
<dbReference type="InterPro" id="IPR029062">
    <property type="entry name" value="Class_I_gatase-like"/>
</dbReference>
<evidence type="ECO:0000256" key="1">
    <source>
        <dbReference type="SAM" id="MobiDB-lite"/>
    </source>
</evidence>
<proteinExistence type="predicted"/>
<dbReference type="InterPro" id="IPR044668">
    <property type="entry name" value="PuuD-like"/>
</dbReference>
<dbReference type="PROSITE" id="PS51273">
    <property type="entry name" value="GATASE_TYPE_1"/>
    <property type="match status" value="1"/>
</dbReference>
<dbReference type="PANTHER" id="PTHR43235:SF1">
    <property type="entry name" value="GLUTAMINE AMIDOTRANSFERASE PB2B2.05-RELATED"/>
    <property type="match status" value="1"/>
</dbReference>
<dbReference type="CDD" id="cd01745">
    <property type="entry name" value="GATase1_2"/>
    <property type="match status" value="1"/>
</dbReference>
<dbReference type="GO" id="GO:0033969">
    <property type="term" value="F:gamma-glutamyl-gamma-aminobutyrate hydrolase activity"/>
    <property type="evidence" value="ECO:0007669"/>
    <property type="project" value="TreeGrafter"/>
</dbReference>
<dbReference type="Proteomes" id="UP000515312">
    <property type="component" value="Chromosome"/>
</dbReference>
<evidence type="ECO:0000313" key="3">
    <source>
        <dbReference type="Proteomes" id="UP000515312"/>
    </source>
</evidence>
<feature type="region of interest" description="Disordered" evidence="1">
    <location>
        <begin position="1"/>
        <end position="20"/>
    </location>
</feature>
<dbReference type="AlphaFoldDB" id="A0A7G8BG61"/>
<dbReference type="InterPro" id="IPR011697">
    <property type="entry name" value="Peptidase_C26"/>
</dbReference>
<dbReference type="SUPFAM" id="SSF52317">
    <property type="entry name" value="Class I glutamine amidotransferase-like"/>
    <property type="match status" value="1"/>
</dbReference>
<name>A0A7G8BG61_9BACT</name>
<reference evidence="2 3" key="1">
    <citation type="submission" date="2020-08" db="EMBL/GenBank/DDBJ databases">
        <title>Edaphobacter telluris sp. nov. and Acidobacterium dinghuensis sp. nov., two acidobacteria isolated from forest soil.</title>
        <authorList>
            <person name="Fu J."/>
            <person name="Qiu L."/>
        </authorList>
    </citation>
    <scope>NUCLEOTIDE SEQUENCE [LARGE SCALE GENOMIC DNA]</scope>
    <source>
        <strain evidence="2">4Y35</strain>
    </source>
</reference>
<protein>
    <submittedName>
        <fullName evidence="2">Gamma-glutamyl-gamma-aminobutyrate hydrolase family protein</fullName>
    </submittedName>
</protein>